<sequence>MAAVETAPGADPARRSWMRVLALADASELERALSALGPLPPRRWLRKPETGMAMVRARTGGTGAQFNLGEITITRCAVAVGDGDSVMGVAYVRGRAARHAEQAAVADALLQLPQWRLRVQADVIEPLARTHAERRAARAREAAQTKVDFFTLVRGED</sequence>
<keyword evidence="2" id="KW-1185">Reference proteome</keyword>
<dbReference type="AlphaFoldDB" id="A0A1W6ZAQ0"/>
<dbReference type="OrthoDB" id="530475at2"/>
<dbReference type="Proteomes" id="UP000194161">
    <property type="component" value="Chromosome"/>
</dbReference>
<dbReference type="GO" id="GO:0016829">
    <property type="term" value="F:lyase activity"/>
    <property type="evidence" value="ECO:0007669"/>
    <property type="project" value="UniProtKB-KW"/>
</dbReference>
<dbReference type="InterPro" id="IPR009609">
    <property type="entry name" value="Phosphonate_metab_PhnG"/>
</dbReference>
<gene>
    <name evidence="1" type="ORF">CAL15_08415</name>
</gene>
<dbReference type="GO" id="GO:0015716">
    <property type="term" value="P:organic phosphonate transport"/>
    <property type="evidence" value="ECO:0007669"/>
    <property type="project" value="InterPro"/>
</dbReference>
<dbReference type="KEGG" id="bgm:CAL15_08415"/>
<dbReference type="Pfam" id="PF06754">
    <property type="entry name" value="PhnG"/>
    <property type="match status" value="1"/>
</dbReference>
<keyword evidence="1" id="KW-0456">Lyase</keyword>
<name>A0A1W6ZAQ0_9BORD</name>
<dbReference type="RefSeq" id="WP_086078172.1">
    <property type="nucleotide sequence ID" value="NZ_CP021111.1"/>
</dbReference>
<evidence type="ECO:0000313" key="1">
    <source>
        <dbReference type="EMBL" id="ARP94407.1"/>
    </source>
</evidence>
<accession>A0A1W6ZAQ0</accession>
<dbReference type="NCBIfam" id="TIGR03293">
    <property type="entry name" value="PhnG_redo"/>
    <property type="match status" value="1"/>
</dbReference>
<proteinExistence type="predicted"/>
<evidence type="ECO:0000313" key="2">
    <source>
        <dbReference type="Proteomes" id="UP000194161"/>
    </source>
</evidence>
<protein>
    <submittedName>
        <fullName evidence="1">Phosphonate C-P lyase system protein PhnG</fullName>
    </submittedName>
</protein>
<dbReference type="GO" id="GO:0019634">
    <property type="term" value="P:organic phosphonate metabolic process"/>
    <property type="evidence" value="ECO:0007669"/>
    <property type="project" value="InterPro"/>
</dbReference>
<dbReference type="EMBL" id="CP021111">
    <property type="protein sequence ID" value="ARP94407.1"/>
    <property type="molecule type" value="Genomic_DNA"/>
</dbReference>
<dbReference type="STRING" id="463040.CAL15_08415"/>
<reference evidence="1 2" key="1">
    <citation type="submission" date="2017-05" db="EMBL/GenBank/DDBJ databases">
        <title>Complete and WGS of Bordetella genogroups.</title>
        <authorList>
            <person name="Spilker T."/>
            <person name="LiPuma J."/>
        </authorList>
    </citation>
    <scope>NUCLEOTIDE SEQUENCE [LARGE SCALE GENOMIC DNA]</scope>
    <source>
        <strain evidence="1 2">AU7206</strain>
    </source>
</reference>
<organism evidence="1 2">
    <name type="scientific">Bordetella genomosp. 13</name>
    <dbReference type="NCBI Taxonomy" id="463040"/>
    <lineage>
        <taxon>Bacteria</taxon>
        <taxon>Pseudomonadati</taxon>
        <taxon>Pseudomonadota</taxon>
        <taxon>Betaproteobacteria</taxon>
        <taxon>Burkholderiales</taxon>
        <taxon>Alcaligenaceae</taxon>
        <taxon>Bordetella</taxon>
    </lineage>
</organism>